<keyword evidence="2" id="KW-1133">Transmembrane helix</keyword>
<dbReference type="PANTHER" id="PTHR11360">
    <property type="entry name" value="MONOCARBOXYLATE TRANSPORTER"/>
    <property type="match status" value="1"/>
</dbReference>
<dbReference type="PANTHER" id="PTHR11360:SF299">
    <property type="entry name" value="GEM-1"/>
    <property type="match status" value="1"/>
</dbReference>
<evidence type="ECO:0000313" key="3">
    <source>
        <dbReference type="EMBL" id="KAJ8941704.1"/>
    </source>
</evidence>
<gene>
    <name evidence="3" type="ORF">NQ318_023300</name>
</gene>
<feature type="transmembrane region" description="Helical" evidence="2">
    <location>
        <begin position="467"/>
        <end position="488"/>
    </location>
</feature>
<keyword evidence="2" id="KW-0472">Membrane</keyword>
<feature type="transmembrane region" description="Helical" evidence="2">
    <location>
        <begin position="151"/>
        <end position="168"/>
    </location>
</feature>
<feature type="compositionally biased region" description="Basic and acidic residues" evidence="1">
    <location>
        <begin position="368"/>
        <end position="378"/>
    </location>
</feature>
<dbReference type="Proteomes" id="UP001162162">
    <property type="component" value="Unassembled WGS sequence"/>
</dbReference>
<feature type="transmembrane region" description="Helical" evidence="2">
    <location>
        <begin position="98"/>
        <end position="116"/>
    </location>
</feature>
<evidence type="ECO:0000256" key="2">
    <source>
        <dbReference type="SAM" id="Phobius"/>
    </source>
</evidence>
<dbReference type="InterPro" id="IPR050327">
    <property type="entry name" value="Proton-linked_MCT"/>
</dbReference>
<feature type="transmembrane region" description="Helical" evidence="2">
    <location>
        <begin position="221"/>
        <end position="239"/>
    </location>
</feature>
<dbReference type="SUPFAM" id="SSF103473">
    <property type="entry name" value="MFS general substrate transporter"/>
    <property type="match status" value="1"/>
</dbReference>
<feature type="transmembrane region" description="Helical" evidence="2">
    <location>
        <begin position="189"/>
        <end position="209"/>
    </location>
</feature>
<protein>
    <submittedName>
        <fullName evidence="3">Uncharacterized protein</fullName>
    </submittedName>
</protein>
<feature type="transmembrane region" description="Helical" evidence="2">
    <location>
        <begin position="621"/>
        <end position="639"/>
    </location>
</feature>
<dbReference type="GO" id="GO:0008028">
    <property type="term" value="F:monocarboxylic acid transmembrane transporter activity"/>
    <property type="evidence" value="ECO:0007669"/>
    <property type="project" value="TreeGrafter"/>
</dbReference>
<reference evidence="3" key="1">
    <citation type="journal article" date="2023" name="Insect Mol. Biol.">
        <title>Genome sequencing provides insights into the evolution of gene families encoding plant cell wall-degrading enzymes in longhorned beetles.</title>
        <authorList>
            <person name="Shin N.R."/>
            <person name="Okamura Y."/>
            <person name="Kirsch R."/>
            <person name="Pauchet Y."/>
        </authorList>
    </citation>
    <scope>NUCLEOTIDE SEQUENCE</scope>
    <source>
        <strain evidence="3">AMC_N1</strain>
    </source>
</reference>
<feature type="transmembrane region" description="Helical" evidence="2">
    <location>
        <begin position="58"/>
        <end position="78"/>
    </location>
</feature>
<organism evidence="3 4">
    <name type="scientific">Aromia moschata</name>
    <dbReference type="NCBI Taxonomy" id="1265417"/>
    <lineage>
        <taxon>Eukaryota</taxon>
        <taxon>Metazoa</taxon>
        <taxon>Ecdysozoa</taxon>
        <taxon>Arthropoda</taxon>
        <taxon>Hexapoda</taxon>
        <taxon>Insecta</taxon>
        <taxon>Pterygota</taxon>
        <taxon>Neoptera</taxon>
        <taxon>Endopterygota</taxon>
        <taxon>Coleoptera</taxon>
        <taxon>Polyphaga</taxon>
        <taxon>Cucujiformia</taxon>
        <taxon>Chrysomeloidea</taxon>
        <taxon>Cerambycidae</taxon>
        <taxon>Cerambycinae</taxon>
        <taxon>Callichromatini</taxon>
        <taxon>Aromia</taxon>
    </lineage>
</organism>
<comment type="caution">
    <text evidence="3">The sequence shown here is derived from an EMBL/GenBank/DDBJ whole genome shotgun (WGS) entry which is preliminary data.</text>
</comment>
<dbReference type="EMBL" id="JAPWTK010000357">
    <property type="protein sequence ID" value="KAJ8941704.1"/>
    <property type="molecule type" value="Genomic_DNA"/>
</dbReference>
<name>A0AAV8XT23_9CUCU</name>
<dbReference type="AlphaFoldDB" id="A0AAV8XT23"/>
<feature type="transmembrane region" description="Helical" evidence="2">
    <location>
        <begin position="563"/>
        <end position="582"/>
    </location>
</feature>
<feature type="transmembrane region" description="Helical" evidence="2">
    <location>
        <begin position="508"/>
        <end position="528"/>
    </location>
</feature>
<feature type="transmembrane region" description="Helical" evidence="2">
    <location>
        <begin position="535"/>
        <end position="551"/>
    </location>
</feature>
<sequence length="644" mass="72611">MSSTSRRRDDLAIDGVLSTQPELGPSIPDGGYGWVVFLATLFFQVIRPRFESEATTLFVARTALVPSLIVSFGIFLAFSKLPNLSETDVGPLLWEDKMIHVPLFFIASWTFFDPVNRALISNSTWPRLVATAGTCLTCAGLLFLWMGMTGYGGSSLFILAGLMSGIGASIQMSQCEILLAQYFRLKHAILAHISQGVTALGFLIAPIIVGHQVLRESLLHVILWYQAVILQGLILNLTFRKPMYLKSKRINNNYNYITTTADDEEDILSKNARELQIKRQDSTGTNVTIEKHEIPNPNRTNSEPGPSQLVRTEAEIETPGSRKHWESFEDEDEENDHKEEVHKYKSLKDDWETFEEDEDVQGIQSSDSKQRKTSERGPIESNSKAKNLQLELAFAENPAAMSNGPTASTLGVPTPLFSDLPINNNNTYSYDVLEQQPESLGRTAVFMPTTVERKFVRSSLEILQQPTFYKSLLLVITTKFSIFVYYTLFPSYLYQELEGMKMRHVSTIMGLLSLSSLLFSGISYWVNIDKKRRPICLWFLCWVGSFGYFMASDSNTEKVLLMGAVQITLSIASLQYVGLPMLGLTLRGETNKEFALISVMSGTAFSFFLFINSSFKDCFRLMALLHFFTGAVWFSNYIYKKLKY</sequence>
<feature type="transmembrane region" description="Helical" evidence="2">
    <location>
        <begin position="128"/>
        <end position="145"/>
    </location>
</feature>
<feature type="region of interest" description="Disordered" evidence="1">
    <location>
        <begin position="280"/>
        <end position="341"/>
    </location>
</feature>
<evidence type="ECO:0000256" key="1">
    <source>
        <dbReference type="SAM" id="MobiDB-lite"/>
    </source>
</evidence>
<proteinExistence type="predicted"/>
<feature type="transmembrane region" description="Helical" evidence="2">
    <location>
        <begin position="594"/>
        <end position="615"/>
    </location>
</feature>
<keyword evidence="4" id="KW-1185">Reference proteome</keyword>
<feature type="region of interest" description="Disordered" evidence="1">
    <location>
        <begin position="355"/>
        <end position="385"/>
    </location>
</feature>
<dbReference type="InterPro" id="IPR036259">
    <property type="entry name" value="MFS_trans_sf"/>
</dbReference>
<accession>A0AAV8XT23</accession>
<keyword evidence="2" id="KW-0812">Transmembrane</keyword>
<evidence type="ECO:0000313" key="4">
    <source>
        <dbReference type="Proteomes" id="UP001162162"/>
    </source>
</evidence>